<dbReference type="EMBL" id="JACRSP010000002">
    <property type="protein sequence ID" value="MBC8535849.1"/>
    <property type="molecule type" value="Genomic_DNA"/>
</dbReference>
<dbReference type="Pfam" id="PF00543">
    <property type="entry name" value="P-II"/>
    <property type="match status" value="1"/>
</dbReference>
<reference evidence="1" key="1">
    <citation type="submission" date="2020-08" db="EMBL/GenBank/DDBJ databases">
        <title>Genome public.</title>
        <authorList>
            <person name="Liu C."/>
            <person name="Sun Q."/>
        </authorList>
    </citation>
    <scope>NUCLEOTIDE SEQUENCE</scope>
    <source>
        <strain evidence="1">BX7</strain>
    </source>
</reference>
<gene>
    <name evidence="1" type="ORF">H8695_03980</name>
</gene>
<dbReference type="GO" id="GO:0006808">
    <property type="term" value="P:regulation of nitrogen utilization"/>
    <property type="evidence" value="ECO:0007669"/>
    <property type="project" value="InterPro"/>
</dbReference>
<evidence type="ECO:0000313" key="2">
    <source>
        <dbReference type="Proteomes" id="UP000620366"/>
    </source>
</evidence>
<evidence type="ECO:0000313" key="1">
    <source>
        <dbReference type="EMBL" id="MBC8535849.1"/>
    </source>
</evidence>
<sequence length="108" mass="11450">MREFELIVTIVNRGFSDSVVKAAREAGAQGGTILHARGTGVHEDATFFGITIQPEKEVVLTLVPRAERAEIMRAICREAGLDTPGCGLSFSLPVSAVAGISHMGQEQA</sequence>
<comment type="caution">
    <text evidence="1">The sequence shown here is derived from an EMBL/GenBank/DDBJ whole genome shotgun (WGS) entry which is preliminary data.</text>
</comment>
<dbReference type="GO" id="GO:0030234">
    <property type="term" value="F:enzyme regulator activity"/>
    <property type="evidence" value="ECO:0007669"/>
    <property type="project" value="InterPro"/>
</dbReference>
<dbReference type="Gene3D" id="3.30.70.120">
    <property type="match status" value="1"/>
</dbReference>
<dbReference type="InterPro" id="IPR015867">
    <property type="entry name" value="N-reg_PII/ATP_PRibTrfase_C"/>
</dbReference>
<keyword evidence="2" id="KW-1185">Reference proteome</keyword>
<dbReference type="PROSITE" id="PS51343">
    <property type="entry name" value="PII_GLNB_DOM"/>
    <property type="match status" value="1"/>
</dbReference>
<dbReference type="AlphaFoldDB" id="A0A926HTG6"/>
<organism evidence="1 2">
    <name type="scientific">Feifania hominis</name>
    <dbReference type="NCBI Taxonomy" id="2763660"/>
    <lineage>
        <taxon>Bacteria</taxon>
        <taxon>Bacillati</taxon>
        <taxon>Bacillota</taxon>
        <taxon>Clostridia</taxon>
        <taxon>Eubacteriales</taxon>
        <taxon>Feifaniaceae</taxon>
        <taxon>Feifania</taxon>
    </lineage>
</organism>
<proteinExistence type="predicted"/>
<dbReference type="SUPFAM" id="SSF54913">
    <property type="entry name" value="GlnB-like"/>
    <property type="match status" value="1"/>
</dbReference>
<dbReference type="InterPro" id="IPR002187">
    <property type="entry name" value="N-reg_PII"/>
</dbReference>
<dbReference type="InterPro" id="IPR011322">
    <property type="entry name" value="N-reg_PII-like_a/b"/>
</dbReference>
<accession>A0A926HTG6</accession>
<dbReference type="SMART" id="SM00938">
    <property type="entry name" value="P-II"/>
    <property type="match status" value="1"/>
</dbReference>
<name>A0A926HTG6_9FIRM</name>
<dbReference type="Proteomes" id="UP000620366">
    <property type="component" value="Unassembled WGS sequence"/>
</dbReference>
<dbReference type="RefSeq" id="WP_249299593.1">
    <property type="nucleotide sequence ID" value="NZ_JACRSP010000002.1"/>
</dbReference>
<protein>
    <submittedName>
        <fullName evidence="1">P-II family nitrogen regulator</fullName>
    </submittedName>
</protein>